<dbReference type="EMBL" id="JARXRM010000026">
    <property type="protein sequence ID" value="MDH5822757.1"/>
    <property type="molecule type" value="Genomic_DNA"/>
</dbReference>
<comment type="caution">
    <text evidence="1">The sequence shown here is derived from an EMBL/GenBank/DDBJ whole genome shotgun (WGS) entry which is preliminary data.</text>
</comment>
<keyword evidence="2" id="KW-1185">Reference proteome</keyword>
<gene>
    <name evidence="1" type="ORF">QFW77_07080</name>
</gene>
<proteinExistence type="predicted"/>
<dbReference type="RefSeq" id="WP_280573742.1">
    <property type="nucleotide sequence ID" value="NZ_JARXRM010000026.1"/>
</dbReference>
<dbReference type="Proteomes" id="UP001156940">
    <property type="component" value="Unassembled WGS sequence"/>
</dbReference>
<evidence type="ECO:0008006" key="3">
    <source>
        <dbReference type="Google" id="ProtNLM"/>
    </source>
</evidence>
<evidence type="ECO:0000313" key="1">
    <source>
        <dbReference type="EMBL" id="MDH5822757.1"/>
    </source>
</evidence>
<accession>A0ABT6J851</accession>
<organism evidence="1 2">
    <name type="scientific">Luteimonas endophytica</name>
    <dbReference type="NCBI Taxonomy" id="3042023"/>
    <lineage>
        <taxon>Bacteria</taxon>
        <taxon>Pseudomonadati</taxon>
        <taxon>Pseudomonadota</taxon>
        <taxon>Gammaproteobacteria</taxon>
        <taxon>Lysobacterales</taxon>
        <taxon>Lysobacteraceae</taxon>
        <taxon>Luteimonas</taxon>
    </lineage>
</organism>
<name>A0ABT6J851_9GAMM</name>
<reference evidence="1 2" key="1">
    <citation type="submission" date="2023-04" db="EMBL/GenBank/DDBJ databases">
        <title>Luteimonas endophyticus RD2P54.</title>
        <authorList>
            <person name="Sun J.-Q."/>
        </authorList>
    </citation>
    <scope>NUCLEOTIDE SEQUENCE [LARGE SCALE GENOMIC DNA]</scope>
    <source>
        <strain evidence="1 2">RD2P54</strain>
    </source>
</reference>
<evidence type="ECO:0000313" key="2">
    <source>
        <dbReference type="Proteomes" id="UP001156940"/>
    </source>
</evidence>
<protein>
    <recommendedName>
        <fullName evidence="3">Flagellar protein FliT</fullName>
    </recommendedName>
</protein>
<sequence>MSEPTLGDLQAGLDALAEALEHDDFLPAGSLLAQYDRDLRAYVETVGGNAPLGALRAMLQMQNSLAARMQERQRGIAAELRDMRQAGHAARAYSELG</sequence>